<keyword evidence="4" id="KW-1185">Reference proteome</keyword>
<evidence type="ECO:0000256" key="1">
    <source>
        <dbReference type="SAM" id="Phobius"/>
    </source>
</evidence>
<keyword evidence="1" id="KW-0472">Membrane</keyword>
<protein>
    <submittedName>
        <fullName evidence="2">Uncharacterized protein</fullName>
    </submittedName>
</protein>
<evidence type="ECO:0000313" key="4">
    <source>
        <dbReference type="Proteomes" id="UP000069912"/>
    </source>
</evidence>
<evidence type="ECO:0000313" key="5">
    <source>
        <dbReference type="Proteomes" id="UP000234239"/>
    </source>
</evidence>
<dbReference type="Proteomes" id="UP000069912">
    <property type="component" value="Chromosome"/>
</dbReference>
<reference evidence="2 4" key="1">
    <citation type="journal article" date="2016" name="Genome Announc.">
        <title>Complete Genome Sequences of Aerococcus christensenii CCUG 28831T, Aerococcus sanguinicola CCUG 43001T, Aerococcus urinae CCUG 36881T, Aerococcus urinaeequi CCUG 28094T, Aerococcus urinaehominis CCUG 42038 BT, and Aerococcus viridans CCUG 4311T.</title>
        <authorList>
            <person name="Carkaci D."/>
            <person name="Dargis R."/>
            <person name="Nielsen X.C."/>
            <person name="Skovgaard O."/>
            <person name="Fuursted K."/>
            <person name="Christensen J.J."/>
        </authorList>
    </citation>
    <scope>NUCLEOTIDE SEQUENCE [LARGE SCALE GENOMIC DNA]</scope>
    <source>
        <strain evidence="2 4">CCUG43001</strain>
    </source>
</reference>
<feature type="transmembrane region" description="Helical" evidence="1">
    <location>
        <begin position="43"/>
        <end position="59"/>
    </location>
</feature>
<name>A0A0X8FAG0_9LACT</name>
<sequence>MILKSNKNIDISSKILTCLNFLFVILIIANILMDLYFGDRIDYGNIIWLGIALILINVIK</sequence>
<dbReference type="AlphaFoldDB" id="A0A0X8FAG0"/>
<proteinExistence type="predicted"/>
<gene>
    <name evidence="2" type="ORF">AWM72_01900</name>
    <name evidence="3" type="ORF">CYJ28_07200</name>
</gene>
<dbReference type="EMBL" id="PKGY01000003">
    <property type="protein sequence ID" value="PKZ21683.1"/>
    <property type="molecule type" value="Genomic_DNA"/>
</dbReference>
<dbReference type="Proteomes" id="UP000234239">
    <property type="component" value="Unassembled WGS sequence"/>
</dbReference>
<accession>A0A0X8FAG0</accession>
<evidence type="ECO:0000313" key="2">
    <source>
        <dbReference type="EMBL" id="AMB93589.1"/>
    </source>
</evidence>
<reference evidence="4" key="2">
    <citation type="submission" date="2016-01" db="EMBL/GenBank/DDBJ databases">
        <title>Six Aerococcus type strain genome sequencing and assembly using PacBio and Illumina Hiseq.</title>
        <authorList>
            <person name="Carkaci D."/>
            <person name="Dargis R."/>
            <person name="Nielsen X.C."/>
            <person name="Skovgaard O."/>
            <person name="Fuursted K."/>
            <person name="Christensen J.J."/>
        </authorList>
    </citation>
    <scope>NUCLEOTIDE SEQUENCE [LARGE SCALE GENOMIC DNA]</scope>
    <source>
        <strain evidence="4">CCUG43001</strain>
    </source>
</reference>
<evidence type="ECO:0000313" key="3">
    <source>
        <dbReference type="EMBL" id="PKZ21683.1"/>
    </source>
</evidence>
<dbReference type="KEGG" id="asan:AWM72_01900"/>
<feature type="transmembrane region" description="Helical" evidence="1">
    <location>
        <begin position="15"/>
        <end position="37"/>
    </location>
</feature>
<dbReference type="EMBL" id="CP014160">
    <property type="protein sequence ID" value="AMB93589.1"/>
    <property type="molecule type" value="Genomic_DNA"/>
</dbReference>
<keyword evidence="1" id="KW-0812">Transmembrane</keyword>
<reference evidence="3 5" key="3">
    <citation type="submission" date="2017-12" db="EMBL/GenBank/DDBJ databases">
        <title>Phylogenetic diversity of female urinary microbiome.</title>
        <authorList>
            <person name="Thomas-White K."/>
            <person name="Wolfe A.J."/>
        </authorList>
    </citation>
    <scope>NUCLEOTIDE SEQUENCE [LARGE SCALE GENOMIC DNA]</scope>
    <source>
        <strain evidence="3 5">UMB0139</strain>
    </source>
</reference>
<keyword evidence="1" id="KW-1133">Transmembrane helix</keyword>
<organism evidence="2 4">
    <name type="scientific">Aerococcus sanguinicola</name>
    <dbReference type="NCBI Taxonomy" id="119206"/>
    <lineage>
        <taxon>Bacteria</taxon>
        <taxon>Bacillati</taxon>
        <taxon>Bacillota</taxon>
        <taxon>Bacilli</taxon>
        <taxon>Lactobacillales</taxon>
        <taxon>Aerococcaceae</taxon>
        <taxon>Aerococcus</taxon>
    </lineage>
</organism>